<dbReference type="InterPro" id="IPR055342">
    <property type="entry name" value="MreC_beta-barrel_core"/>
</dbReference>
<reference evidence="9" key="1">
    <citation type="submission" date="2017-04" db="EMBL/GenBank/DDBJ databases">
        <title>Function of individual gut microbiota members based on whole genome sequencing of pure cultures obtained from chicken caecum.</title>
        <authorList>
            <person name="Medvecky M."/>
            <person name="Cejkova D."/>
            <person name="Polansky O."/>
            <person name="Karasova D."/>
            <person name="Kubasova T."/>
            <person name="Cizek A."/>
            <person name="Rychlik I."/>
        </authorList>
    </citation>
    <scope>NUCLEOTIDE SEQUENCE [LARGE SCALE GENOMIC DNA]</scope>
    <source>
        <strain evidence="9">An144</strain>
    </source>
</reference>
<gene>
    <name evidence="8" type="ORF">B5E88_08735</name>
</gene>
<dbReference type="Proteomes" id="UP000196074">
    <property type="component" value="Unassembled WGS sequence"/>
</dbReference>
<comment type="similarity">
    <text evidence="1 5">Belongs to the MreC family.</text>
</comment>
<dbReference type="AlphaFoldDB" id="A0A0I9WGM4"/>
<organism evidence="8 9">
    <name type="scientific">Enterococcus cecorum</name>
    <dbReference type="NCBI Taxonomy" id="44008"/>
    <lineage>
        <taxon>Bacteria</taxon>
        <taxon>Bacillati</taxon>
        <taxon>Bacillota</taxon>
        <taxon>Bacilli</taxon>
        <taxon>Lactobacillales</taxon>
        <taxon>Enterococcaceae</taxon>
        <taxon>Enterococcus</taxon>
    </lineage>
</organism>
<sequence length="286" mass="31338">MKKYNSNKNIIIALIIVIVVVAVLSMTIAKRNTQTKTNILQSTVNDTIGLVDKVLTAPFRFLHQITENISDLMKTYEENQQLKSKIDQYDNLVQKNTNQEREIAQLKEELGLSETLTSYETQVANVISRSPDTWQDVLVIDKGASAGIEVNMAVMAKKGLIGRVLEVNAHTSKVELLTSENESSNHFPVRISSSDGEVFGILKDYDQKKNLLIVEDLTGNANIKAGDVVQTSGLGGNSPADLMVGKVQKAVTDSYGLAKKVYVKPMAESTDLRVVTIVKRSAGVGE</sequence>
<dbReference type="InterPro" id="IPR042177">
    <property type="entry name" value="Cell/Rod_1"/>
</dbReference>
<dbReference type="NCBIfam" id="TIGR00219">
    <property type="entry name" value="mreC"/>
    <property type="match status" value="1"/>
</dbReference>
<feature type="coiled-coil region" evidence="6">
    <location>
        <begin position="72"/>
        <end position="116"/>
    </location>
</feature>
<keyword evidence="6" id="KW-0175">Coiled coil</keyword>
<feature type="domain" description="Rod shape-determining protein MreC beta-barrel core" evidence="7">
    <location>
        <begin position="126"/>
        <end position="279"/>
    </location>
</feature>
<dbReference type="GO" id="GO:0008360">
    <property type="term" value="P:regulation of cell shape"/>
    <property type="evidence" value="ECO:0007669"/>
    <property type="project" value="UniProtKB-KW"/>
</dbReference>
<dbReference type="GO" id="GO:0005886">
    <property type="term" value="C:plasma membrane"/>
    <property type="evidence" value="ECO:0007669"/>
    <property type="project" value="TreeGrafter"/>
</dbReference>
<dbReference type="PANTHER" id="PTHR34138">
    <property type="entry name" value="CELL SHAPE-DETERMINING PROTEIN MREC"/>
    <property type="match status" value="1"/>
</dbReference>
<dbReference type="EMBL" id="NFLC01000017">
    <property type="protein sequence ID" value="OUQ09723.1"/>
    <property type="molecule type" value="Genomic_DNA"/>
</dbReference>
<comment type="function">
    <text evidence="5">Involved in formation and maintenance of cell shape.</text>
</comment>
<evidence type="ECO:0000256" key="1">
    <source>
        <dbReference type="ARBA" id="ARBA00009369"/>
    </source>
</evidence>
<dbReference type="InterPro" id="IPR007221">
    <property type="entry name" value="MreC"/>
</dbReference>
<keyword evidence="3 5" id="KW-0133">Cell shape</keyword>
<comment type="caution">
    <text evidence="8">The sequence shown here is derived from an EMBL/GenBank/DDBJ whole genome shotgun (WGS) entry which is preliminary data.</text>
</comment>
<dbReference type="PANTHER" id="PTHR34138:SF1">
    <property type="entry name" value="CELL SHAPE-DETERMINING PROTEIN MREC"/>
    <property type="match status" value="1"/>
</dbReference>
<dbReference type="Pfam" id="PF04085">
    <property type="entry name" value="MreC"/>
    <property type="match status" value="1"/>
</dbReference>
<dbReference type="RefSeq" id="WP_016250553.1">
    <property type="nucleotide sequence ID" value="NZ_LDEB01000023.1"/>
</dbReference>
<evidence type="ECO:0000256" key="5">
    <source>
        <dbReference type="PIRNR" id="PIRNR038471"/>
    </source>
</evidence>
<accession>A0A0I9WGM4</accession>
<dbReference type="Gene3D" id="2.40.10.340">
    <property type="entry name" value="Rod shape-determining protein MreC, domain 1"/>
    <property type="match status" value="1"/>
</dbReference>
<dbReference type="InterPro" id="IPR042175">
    <property type="entry name" value="Cell/Rod_MreC_2"/>
</dbReference>
<evidence type="ECO:0000313" key="9">
    <source>
        <dbReference type="Proteomes" id="UP000196074"/>
    </source>
</evidence>
<evidence type="ECO:0000256" key="3">
    <source>
        <dbReference type="ARBA" id="ARBA00022960"/>
    </source>
</evidence>
<dbReference type="PIRSF" id="PIRSF038471">
    <property type="entry name" value="MreC"/>
    <property type="match status" value="1"/>
</dbReference>
<evidence type="ECO:0000256" key="6">
    <source>
        <dbReference type="SAM" id="Coils"/>
    </source>
</evidence>
<evidence type="ECO:0000256" key="2">
    <source>
        <dbReference type="ARBA" id="ARBA00013855"/>
    </source>
</evidence>
<protein>
    <recommendedName>
        <fullName evidence="2 5">Cell shape-determining protein MreC</fullName>
    </recommendedName>
    <alternativeName>
        <fullName evidence="4 5">Cell shape protein MreC</fullName>
    </alternativeName>
</protein>
<name>A0A0I9WGM4_9ENTE</name>
<dbReference type="GeneID" id="60872828"/>
<dbReference type="Gene3D" id="2.40.10.350">
    <property type="entry name" value="Rod shape-determining protein MreC, domain 2"/>
    <property type="match status" value="1"/>
</dbReference>
<proteinExistence type="inferred from homology"/>
<evidence type="ECO:0000259" key="7">
    <source>
        <dbReference type="Pfam" id="PF04085"/>
    </source>
</evidence>
<evidence type="ECO:0000313" key="8">
    <source>
        <dbReference type="EMBL" id="OUQ09723.1"/>
    </source>
</evidence>
<evidence type="ECO:0000256" key="4">
    <source>
        <dbReference type="ARBA" id="ARBA00032089"/>
    </source>
</evidence>